<dbReference type="OrthoDB" id="7268727at2"/>
<dbReference type="RefSeq" id="WP_097104440.1">
    <property type="nucleotide sequence ID" value="NZ_OCPC01000001.1"/>
</dbReference>
<dbReference type="AlphaFoldDB" id="A0A286HMW4"/>
<dbReference type="EMBL" id="OCPC01000001">
    <property type="protein sequence ID" value="SOE08629.1"/>
    <property type="molecule type" value="Genomic_DNA"/>
</dbReference>
<dbReference type="InterPro" id="IPR046149">
    <property type="entry name" value="DUF6151"/>
</dbReference>
<evidence type="ECO:0000313" key="2">
    <source>
        <dbReference type="Proteomes" id="UP000219465"/>
    </source>
</evidence>
<evidence type="ECO:0008006" key="3">
    <source>
        <dbReference type="Google" id="ProtNLM"/>
    </source>
</evidence>
<keyword evidence="2" id="KW-1185">Reference proteome</keyword>
<organism evidence="1 2">
    <name type="scientific">Hoeflea halophila</name>
    <dbReference type="NCBI Taxonomy" id="714899"/>
    <lineage>
        <taxon>Bacteria</taxon>
        <taxon>Pseudomonadati</taxon>
        <taxon>Pseudomonadota</taxon>
        <taxon>Alphaproteobacteria</taxon>
        <taxon>Hyphomicrobiales</taxon>
        <taxon>Rhizobiaceae</taxon>
        <taxon>Hoeflea</taxon>
    </lineage>
</organism>
<name>A0A286HMW4_9HYPH</name>
<protein>
    <recommendedName>
        <fullName evidence="3">CENP-V/GFA domain-containing protein</fullName>
    </recommendedName>
</protein>
<gene>
    <name evidence="1" type="ORF">SAMN05877838_0356</name>
</gene>
<evidence type="ECO:0000313" key="1">
    <source>
        <dbReference type="EMBL" id="SOE08629.1"/>
    </source>
</evidence>
<proteinExistence type="predicted"/>
<accession>A0A286HMW4</accession>
<dbReference type="SUPFAM" id="SSF51316">
    <property type="entry name" value="Mss4-like"/>
    <property type="match status" value="1"/>
</dbReference>
<dbReference type="Pfam" id="PF19648">
    <property type="entry name" value="DUF6151"/>
    <property type="match status" value="1"/>
</dbReference>
<dbReference type="Gene3D" id="3.90.1590.10">
    <property type="entry name" value="glutathione-dependent formaldehyde- activating enzyme (gfa)"/>
    <property type="match status" value="1"/>
</dbReference>
<dbReference type="InterPro" id="IPR011057">
    <property type="entry name" value="Mss4-like_sf"/>
</dbReference>
<sequence length="178" mass="19483">MTDSQTLACTCGEVKLRLAGPPIASVECLCTSCRTAGQILETLPGSPRIVDDKGATALVMKRKDRVEILSGARHLRQFRLSPDAATRRVVASCCNTPVFLEFNGGHWLSIYAGLWPQAARPPIELRTMTGDLEDSSTLPGDVPNLKRHSLQFYALLLSAWVRMGFKNPKFAVEGELNV</sequence>
<reference evidence="2" key="1">
    <citation type="submission" date="2017-08" db="EMBL/GenBank/DDBJ databases">
        <authorList>
            <person name="Varghese N."/>
            <person name="Submissions S."/>
        </authorList>
    </citation>
    <scope>NUCLEOTIDE SEQUENCE [LARGE SCALE GENOMIC DNA]</scope>
    <source>
        <strain evidence="2">KCTC 23107</strain>
    </source>
</reference>
<dbReference type="Proteomes" id="UP000219465">
    <property type="component" value="Unassembled WGS sequence"/>
</dbReference>